<dbReference type="GO" id="GO:0005886">
    <property type="term" value="C:plasma membrane"/>
    <property type="evidence" value="ECO:0007669"/>
    <property type="project" value="TreeGrafter"/>
</dbReference>
<dbReference type="Proteomes" id="UP000683246">
    <property type="component" value="Chromosome"/>
</dbReference>
<keyword evidence="3 5" id="KW-0133">Cell shape</keyword>
<dbReference type="InterPro" id="IPR042177">
    <property type="entry name" value="Cell/Rod_1"/>
</dbReference>
<dbReference type="NCBIfam" id="TIGR00219">
    <property type="entry name" value="mreC"/>
    <property type="match status" value="1"/>
</dbReference>
<dbReference type="KEGG" id="vpy:HZI73_14010"/>
<dbReference type="RefSeq" id="WP_212694013.1">
    <property type="nucleotide sequence ID" value="NZ_CP058649.1"/>
</dbReference>
<keyword evidence="9" id="KW-1185">Reference proteome</keyword>
<evidence type="ECO:0000256" key="4">
    <source>
        <dbReference type="ARBA" id="ARBA00032089"/>
    </source>
</evidence>
<evidence type="ECO:0000313" key="9">
    <source>
        <dbReference type="Proteomes" id="UP000683246"/>
    </source>
</evidence>
<comment type="function">
    <text evidence="5">Involved in formation and maintenance of cell shape.</text>
</comment>
<evidence type="ECO:0000259" key="7">
    <source>
        <dbReference type="Pfam" id="PF04085"/>
    </source>
</evidence>
<evidence type="ECO:0000313" key="8">
    <source>
        <dbReference type="EMBL" id="QUI23333.1"/>
    </source>
</evidence>
<sequence length="281" mass="31800">MIRRKKLSAKYILLAMTLLCLVLIILTWENRSEVSAIEKSVSYVVVPMQKGVNVFGDWVIDKVDFVKNINRLEAVNSDLTEEVDKLRYENKILQQDKTELERLRNLYELDKKYPSYPKIGASVIGKDPGNWYDVFRIDKGTNDGLKVNMVVLAGNGLVGHIFEVGPGFSKVKTIIDDSSRVSGKIFRTSDTCIVEGEKEYAGYCKVNFIDESANIIVGDEIVTSHLSEIYPPGILIGTIKEINENPNQLNKSAVIEPAVDFKHLEEVLVINQVWKENLYEQ</sequence>
<dbReference type="Gene3D" id="2.40.10.350">
    <property type="entry name" value="Rod shape-determining protein MreC, domain 2"/>
    <property type="match status" value="1"/>
</dbReference>
<evidence type="ECO:0000256" key="5">
    <source>
        <dbReference type="PIRNR" id="PIRNR038471"/>
    </source>
</evidence>
<evidence type="ECO:0000256" key="6">
    <source>
        <dbReference type="SAM" id="Coils"/>
    </source>
</evidence>
<dbReference type="Gene3D" id="2.40.10.340">
    <property type="entry name" value="Rod shape-determining protein MreC, domain 1"/>
    <property type="match status" value="1"/>
</dbReference>
<dbReference type="PIRSF" id="PIRSF038471">
    <property type="entry name" value="MreC"/>
    <property type="match status" value="1"/>
</dbReference>
<comment type="similarity">
    <text evidence="1 5">Belongs to the MreC family.</text>
</comment>
<dbReference type="InterPro" id="IPR007221">
    <property type="entry name" value="MreC"/>
</dbReference>
<feature type="domain" description="Rod shape-determining protein MreC beta-barrel core" evidence="7">
    <location>
        <begin position="123"/>
        <end position="270"/>
    </location>
</feature>
<dbReference type="Pfam" id="PF04085">
    <property type="entry name" value="MreC"/>
    <property type="match status" value="1"/>
</dbReference>
<feature type="coiled-coil region" evidence="6">
    <location>
        <begin position="69"/>
        <end position="110"/>
    </location>
</feature>
<dbReference type="PANTHER" id="PTHR34138:SF1">
    <property type="entry name" value="CELL SHAPE-DETERMINING PROTEIN MREC"/>
    <property type="match status" value="1"/>
</dbReference>
<accession>A0A8J8MLA0</accession>
<gene>
    <name evidence="8" type="primary">mreC</name>
    <name evidence="8" type="ORF">HZI73_14010</name>
</gene>
<evidence type="ECO:0000256" key="2">
    <source>
        <dbReference type="ARBA" id="ARBA00013855"/>
    </source>
</evidence>
<dbReference type="PANTHER" id="PTHR34138">
    <property type="entry name" value="CELL SHAPE-DETERMINING PROTEIN MREC"/>
    <property type="match status" value="1"/>
</dbReference>
<organism evidence="8 9">
    <name type="scientific">Vallitalea pronyensis</name>
    <dbReference type="NCBI Taxonomy" id="1348613"/>
    <lineage>
        <taxon>Bacteria</taxon>
        <taxon>Bacillati</taxon>
        <taxon>Bacillota</taxon>
        <taxon>Clostridia</taxon>
        <taxon>Lachnospirales</taxon>
        <taxon>Vallitaleaceae</taxon>
        <taxon>Vallitalea</taxon>
    </lineage>
</organism>
<protein>
    <recommendedName>
        <fullName evidence="2 5">Cell shape-determining protein MreC</fullName>
    </recommendedName>
    <alternativeName>
        <fullName evidence="4 5">Cell shape protein MreC</fullName>
    </alternativeName>
</protein>
<dbReference type="InterPro" id="IPR042175">
    <property type="entry name" value="Cell/Rod_MreC_2"/>
</dbReference>
<reference evidence="8" key="1">
    <citation type="submission" date="2020-07" db="EMBL/GenBank/DDBJ databases">
        <title>Vallitalea pronyensis genome.</title>
        <authorList>
            <person name="Postec A."/>
        </authorList>
    </citation>
    <scope>NUCLEOTIDE SEQUENCE</scope>
    <source>
        <strain evidence="8">FatNI3</strain>
    </source>
</reference>
<dbReference type="EMBL" id="CP058649">
    <property type="protein sequence ID" value="QUI23333.1"/>
    <property type="molecule type" value="Genomic_DNA"/>
</dbReference>
<dbReference type="AlphaFoldDB" id="A0A8J8MLA0"/>
<keyword evidence="6" id="KW-0175">Coiled coil</keyword>
<dbReference type="GO" id="GO:0008360">
    <property type="term" value="P:regulation of cell shape"/>
    <property type="evidence" value="ECO:0007669"/>
    <property type="project" value="UniProtKB-KW"/>
</dbReference>
<name>A0A8J8MLA0_9FIRM</name>
<proteinExistence type="inferred from homology"/>
<evidence type="ECO:0000256" key="1">
    <source>
        <dbReference type="ARBA" id="ARBA00009369"/>
    </source>
</evidence>
<evidence type="ECO:0000256" key="3">
    <source>
        <dbReference type="ARBA" id="ARBA00022960"/>
    </source>
</evidence>
<dbReference type="InterPro" id="IPR055342">
    <property type="entry name" value="MreC_beta-barrel_core"/>
</dbReference>